<evidence type="ECO:0000313" key="2">
    <source>
        <dbReference type="Proteomes" id="UP000604046"/>
    </source>
</evidence>
<dbReference type="AlphaFoldDB" id="A0A812Q990"/>
<dbReference type="Proteomes" id="UP000604046">
    <property type="component" value="Unassembled WGS sequence"/>
</dbReference>
<evidence type="ECO:0000313" key="1">
    <source>
        <dbReference type="EMBL" id="CAE7373363.1"/>
    </source>
</evidence>
<proteinExistence type="predicted"/>
<organism evidence="1 2">
    <name type="scientific">Symbiodinium natans</name>
    <dbReference type="NCBI Taxonomy" id="878477"/>
    <lineage>
        <taxon>Eukaryota</taxon>
        <taxon>Sar</taxon>
        <taxon>Alveolata</taxon>
        <taxon>Dinophyceae</taxon>
        <taxon>Suessiales</taxon>
        <taxon>Symbiodiniaceae</taxon>
        <taxon>Symbiodinium</taxon>
    </lineage>
</organism>
<dbReference type="EMBL" id="CAJNDS010002208">
    <property type="protein sequence ID" value="CAE7373363.1"/>
    <property type="molecule type" value="Genomic_DNA"/>
</dbReference>
<keyword evidence="2" id="KW-1185">Reference proteome</keyword>
<protein>
    <submittedName>
        <fullName evidence="1">Uncharacterized protein</fullName>
    </submittedName>
</protein>
<name>A0A812Q990_9DINO</name>
<dbReference type="OrthoDB" id="10267712at2759"/>
<sequence>MVAVMAEVVRSRTVAAIADSDFVTLTFDERKPHTVCNYRCLLATIGHCTRDVIPSTGWVNQSDSPMNEPSLGHEGIVGAWCTAVPSLEDLDEDYSLRICDACLALDEVVAAVRNLHKDAHGQVDEQAARNALDKVTSVAVDGAPSMLKTVAYMQRSCPRLVLRWRDAAHAVRLAMQKACQSEPMLAEVRHVLFEKDGGLVPQLKFSNEWKLKLRAISNVVSGNQKLFTQIAWSAVRFDESETLRLFCQMLLPVALLLAGQASDKRISPKLRGLAARTLESMNTDFVVSLGLFADLTHETQRLLRIFDSDWHDPAISRRCLANVRKRVHSLFLEGRILQEGPGLEDTCTCRVVKAALQCGPIYYMDKVHYLWTSRTGRDKYMRGLQGVGQVVEVILERLEAEFPADSLEMAFSCFDVRAAYEASQGSSWQLYEAKVVSQVHRLLREGLRERDCEDTRKTGRFFVSALVQLMPRSKRQAGSSKPSTQSRLNTQLRMQGREDNRALFQVASSWPDATPMFRRLTSFYRWGPQLYKGQLRQQTPADARAAGVCI</sequence>
<accession>A0A812Q990</accession>
<comment type="caution">
    <text evidence="1">The sequence shown here is derived from an EMBL/GenBank/DDBJ whole genome shotgun (WGS) entry which is preliminary data.</text>
</comment>
<reference evidence="1" key="1">
    <citation type="submission" date="2021-02" db="EMBL/GenBank/DDBJ databases">
        <authorList>
            <person name="Dougan E. K."/>
            <person name="Rhodes N."/>
            <person name="Thang M."/>
            <person name="Chan C."/>
        </authorList>
    </citation>
    <scope>NUCLEOTIDE SEQUENCE</scope>
</reference>
<gene>
    <name evidence="1" type="ORF">SNAT2548_LOCUS20399</name>
</gene>